<gene>
    <name evidence="2" type="ORF">IEW27_01155</name>
</gene>
<keyword evidence="3" id="KW-1185">Reference proteome</keyword>
<protein>
    <submittedName>
        <fullName evidence="2">Thrombospondin type 3 repeat-containing protein</fullName>
    </submittedName>
</protein>
<dbReference type="InterPro" id="IPR028974">
    <property type="entry name" value="TSP_type-3_rpt"/>
</dbReference>
<organism evidence="2 3">
    <name type="scientific">Chryseobacterium muglaense</name>
    <dbReference type="NCBI Taxonomy" id="2893752"/>
    <lineage>
        <taxon>Bacteria</taxon>
        <taxon>Pseudomonadati</taxon>
        <taxon>Bacteroidota</taxon>
        <taxon>Flavobacteriia</taxon>
        <taxon>Flavobacteriales</taxon>
        <taxon>Weeksellaceae</taxon>
        <taxon>Chryseobacterium group</taxon>
        <taxon>Chryseobacterium</taxon>
    </lineage>
</organism>
<dbReference type="Pfam" id="PF02412">
    <property type="entry name" value="TSP_3"/>
    <property type="match status" value="1"/>
</dbReference>
<keyword evidence="1" id="KW-0732">Signal</keyword>
<dbReference type="SUPFAM" id="SSF103647">
    <property type="entry name" value="TSP type-3 repeat"/>
    <property type="match status" value="1"/>
</dbReference>
<dbReference type="EMBL" id="JACXXP010000001">
    <property type="protein sequence ID" value="MBD3903203.1"/>
    <property type="molecule type" value="Genomic_DNA"/>
</dbReference>
<accession>A0ABR8M2F2</accession>
<proteinExistence type="predicted"/>
<reference evidence="3" key="1">
    <citation type="submission" date="2023-07" db="EMBL/GenBank/DDBJ databases">
        <title>Description of novel Chryseobacterium sp. strain C-2.</title>
        <authorList>
            <person name="Saticioglu I.B."/>
        </authorList>
    </citation>
    <scope>NUCLEOTIDE SEQUENCE [LARGE SCALE GENOMIC DNA]</scope>
    <source>
        <strain evidence="3">C-2</strain>
    </source>
</reference>
<dbReference type="Gene3D" id="4.10.1080.10">
    <property type="entry name" value="TSP type-3 repeat"/>
    <property type="match status" value="1"/>
</dbReference>
<evidence type="ECO:0000313" key="2">
    <source>
        <dbReference type="EMBL" id="MBD3903203.1"/>
    </source>
</evidence>
<name>A0ABR8M2F2_9FLAO</name>
<evidence type="ECO:0000256" key="1">
    <source>
        <dbReference type="ARBA" id="ARBA00022729"/>
    </source>
</evidence>
<sequence length="322" mass="38045">MKYYLFLILFSFSNSLQSQKLNNNLVLKQCRKEFNKKICLSDEDKDGILFYEDKCPKEKGFTENKGCPWPDQDKDGVIDKDDACPEVAGSSENNGCPWPDTDGDEILDKDDQCPTIPGLVDHYGCPTPFRRDCKAEEQKDSLAIIKLRNDYKDIDQIYNQLNKKIFDSFFKKYKIKDFALYLEFIDWDIHCDLPGCCPNWKYMKYNFLISKFWNRQALESYYDRKNLQYIMFSTKLYPDLIPDFKEFAGTSLYTYLIKFYKENTNRILISKNLNDKNSSLVNVRLYFEDPFKIRVIASCNHSCGNSDIRYEYNGKIWNEITQ</sequence>
<comment type="caution">
    <text evidence="2">The sequence shown here is derived from an EMBL/GenBank/DDBJ whole genome shotgun (WGS) entry which is preliminary data.</text>
</comment>
<dbReference type="InterPro" id="IPR003367">
    <property type="entry name" value="Thrombospondin_3-like_rpt"/>
</dbReference>
<evidence type="ECO:0000313" key="3">
    <source>
        <dbReference type="Proteomes" id="UP000603715"/>
    </source>
</evidence>
<dbReference type="Proteomes" id="UP000603715">
    <property type="component" value="Unassembled WGS sequence"/>
</dbReference>